<evidence type="ECO:0000256" key="4">
    <source>
        <dbReference type="ARBA" id="ARBA00022729"/>
    </source>
</evidence>
<reference evidence="8" key="1">
    <citation type="journal article" date="2019" name="Int. J. Syst. Evol. Microbiol.">
        <title>The Global Catalogue of Microorganisms (GCM) 10K type strain sequencing project: providing services to taxonomists for standard genome sequencing and annotation.</title>
        <authorList>
            <consortium name="The Broad Institute Genomics Platform"/>
            <consortium name="The Broad Institute Genome Sequencing Center for Infectious Disease"/>
            <person name="Wu L."/>
            <person name="Ma J."/>
        </authorList>
    </citation>
    <scope>NUCLEOTIDE SEQUENCE [LARGE SCALE GENOMIC DNA]</scope>
    <source>
        <strain evidence="8">JCM 1417</strain>
    </source>
</reference>
<dbReference type="PANTHER" id="PTHR30290:SF10">
    <property type="entry name" value="PERIPLASMIC OLIGOPEPTIDE-BINDING PROTEIN-RELATED"/>
    <property type="match status" value="1"/>
</dbReference>
<keyword evidence="4 5" id="KW-0732">Signal</keyword>
<feature type="signal peptide" evidence="5">
    <location>
        <begin position="1"/>
        <end position="20"/>
    </location>
</feature>
<evidence type="ECO:0000256" key="2">
    <source>
        <dbReference type="ARBA" id="ARBA00005695"/>
    </source>
</evidence>
<dbReference type="Gene3D" id="3.90.76.10">
    <property type="entry name" value="Dipeptide-binding Protein, Domain 1"/>
    <property type="match status" value="1"/>
</dbReference>
<dbReference type="InterPro" id="IPR000914">
    <property type="entry name" value="SBP_5_dom"/>
</dbReference>
<evidence type="ECO:0000259" key="6">
    <source>
        <dbReference type="Pfam" id="PF00496"/>
    </source>
</evidence>
<keyword evidence="3" id="KW-0813">Transport</keyword>
<evidence type="ECO:0000256" key="5">
    <source>
        <dbReference type="SAM" id="SignalP"/>
    </source>
</evidence>
<accession>A0ABP3W5Q0</accession>
<sequence>MKSKKILASLLAISMVTSVALVGCGKDDKKAENGKGEETAASGDMDKEQFLNVFLKAEPKTIDQSKSSDLYSSQVLTNCQEALTRIVQDENGKDKIEAGMAESWETSKDGLTWTFKLRDAKWSDGQPVTAEQFVYGITRTLAQDTASPYAFLLYPIANAAEFNAGKVKAEELGIKAVDEKTVEFKLASPCAYFLDLTYFKVMQPQREDIIKEHGDKYGSEANTMVYCGPFVISEWVHNNKVEFTKNPEYWDAENVKLEKATMKIIKEESAQMNELYNGSLDVGPVVKTEWIEKLDATGEFENRRGYDGSTTYTFFNHKEKLFSNAKVRKAFIIAEDRENKIKTLRKGLGEPALSFVPPKVQIGGEEYRDKVKDLPIQKLIDENPDPKALLIEGMKELGLGEDPSKVTIKYLQSGTDTTSKEYAEFQQSVYQEQLGINVEVDYVEWAQFQERTDNYDYQVAGMAWGGDYNDPNTFLDFWVTGADVVMTGWSNPKYDEVIAKAAKSVDPAERTELFKEAESILLYEDGVISPEAWRFKNTYIRKYVKNLSTPLFGGNYDLKYTYTSGRK</sequence>
<evidence type="ECO:0000256" key="3">
    <source>
        <dbReference type="ARBA" id="ARBA00022448"/>
    </source>
</evidence>
<dbReference type="EMBL" id="BAAACI010000007">
    <property type="protein sequence ID" value="GAA0775720.1"/>
    <property type="molecule type" value="Genomic_DNA"/>
</dbReference>
<dbReference type="Gene3D" id="3.40.190.10">
    <property type="entry name" value="Periplasmic binding protein-like II"/>
    <property type="match status" value="1"/>
</dbReference>
<protein>
    <submittedName>
        <fullName evidence="7">Peptide ABC transporter substrate-binding protein</fullName>
    </submittedName>
</protein>
<dbReference type="Proteomes" id="UP001501047">
    <property type="component" value="Unassembled WGS sequence"/>
</dbReference>
<feature type="domain" description="Solute-binding protein family 5" evidence="6">
    <location>
        <begin position="95"/>
        <end position="482"/>
    </location>
</feature>
<comment type="subcellular location">
    <subcellularLocation>
        <location evidence="1">Cell envelope</location>
    </subcellularLocation>
</comment>
<dbReference type="Gene3D" id="3.10.105.10">
    <property type="entry name" value="Dipeptide-binding Protein, Domain 3"/>
    <property type="match status" value="1"/>
</dbReference>
<dbReference type="Pfam" id="PF00496">
    <property type="entry name" value="SBP_bac_5"/>
    <property type="match status" value="1"/>
</dbReference>
<dbReference type="InterPro" id="IPR030678">
    <property type="entry name" value="Peptide/Ni-bd"/>
</dbReference>
<evidence type="ECO:0000256" key="1">
    <source>
        <dbReference type="ARBA" id="ARBA00004196"/>
    </source>
</evidence>
<gene>
    <name evidence="7" type="ORF">GCM10008908_27810</name>
</gene>
<comment type="caution">
    <text evidence="7">The sequence shown here is derived from an EMBL/GenBank/DDBJ whole genome shotgun (WGS) entry which is preliminary data.</text>
</comment>
<organism evidence="7 8">
    <name type="scientific">Clostridium subterminale</name>
    <dbReference type="NCBI Taxonomy" id="1550"/>
    <lineage>
        <taxon>Bacteria</taxon>
        <taxon>Bacillati</taxon>
        <taxon>Bacillota</taxon>
        <taxon>Clostridia</taxon>
        <taxon>Eubacteriales</taxon>
        <taxon>Clostridiaceae</taxon>
        <taxon>Clostridium</taxon>
    </lineage>
</organism>
<evidence type="ECO:0000313" key="7">
    <source>
        <dbReference type="EMBL" id="GAA0775720.1"/>
    </source>
</evidence>
<comment type="similarity">
    <text evidence="2">Belongs to the bacterial solute-binding protein 5 family.</text>
</comment>
<feature type="chain" id="PRO_5046964690" evidence="5">
    <location>
        <begin position="21"/>
        <end position="567"/>
    </location>
</feature>
<dbReference type="CDD" id="cd08504">
    <property type="entry name" value="PBP2_OppA"/>
    <property type="match status" value="1"/>
</dbReference>
<keyword evidence="8" id="KW-1185">Reference proteome</keyword>
<evidence type="ECO:0000313" key="8">
    <source>
        <dbReference type="Proteomes" id="UP001501047"/>
    </source>
</evidence>
<dbReference type="PIRSF" id="PIRSF002741">
    <property type="entry name" value="MppA"/>
    <property type="match status" value="1"/>
</dbReference>
<dbReference type="RefSeq" id="WP_343827069.1">
    <property type="nucleotide sequence ID" value="NZ_BAAACI010000007.1"/>
</dbReference>
<dbReference type="PANTHER" id="PTHR30290">
    <property type="entry name" value="PERIPLASMIC BINDING COMPONENT OF ABC TRANSPORTER"/>
    <property type="match status" value="1"/>
</dbReference>
<dbReference type="SUPFAM" id="SSF53850">
    <property type="entry name" value="Periplasmic binding protein-like II"/>
    <property type="match status" value="1"/>
</dbReference>
<dbReference type="InterPro" id="IPR039424">
    <property type="entry name" value="SBP_5"/>
</dbReference>
<dbReference type="PROSITE" id="PS51257">
    <property type="entry name" value="PROKAR_LIPOPROTEIN"/>
    <property type="match status" value="1"/>
</dbReference>
<proteinExistence type="inferred from homology"/>
<name>A0ABP3W5Q0_CLOSU</name>